<dbReference type="InterPro" id="IPR023174">
    <property type="entry name" value="PDEase_CS"/>
</dbReference>
<gene>
    <name evidence="6" type="ORF">PLBR_LOCUS7252</name>
</gene>
<feature type="compositionally biased region" description="Polar residues" evidence="4">
    <location>
        <begin position="253"/>
        <end position="263"/>
    </location>
</feature>
<geneLocation type="mitochondrion" evidence="6"/>
<dbReference type="Pfam" id="PF00233">
    <property type="entry name" value="PDEase_I"/>
    <property type="match status" value="2"/>
</dbReference>
<dbReference type="GO" id="GO:0004114">
    <property type="term" value="F:3',5'-cyclic-nucleotide phosphodiesterase activity"/>
    <property type="evidence" value="ECO:0007669"/>
    <property type="project" value="InterPro"/>
</dbReference>
<keyword evidence="2 3" id="KW-0378">Hydrolase</keyword>
<feature type="domain" description="PDEase" evidence="5">
    <location>
        <begin position="256"/>
        <end position="618"/>
    </location>
</feature>
<dbReference type="AlphaFoldDB" id="A0A3P3YIL7"/>
<dbReference type="PANTHER" id="PTHR11347">
    <property type="entry name" value="CYCLIC NUCLEOTIDE PHOSPHODIESTERASE"/>
    <property type="match status" value="1"/>
</dbReference>
<proteinExistence type="inferred from homology"/>
<dbReference type="CDD" id="cd00077">
    <property type="entry name" value="HDc"/>
    <property type="match status" value="1"/>
</dbReference>
<evidence type="ECO:0000259" key="5">
    <source>
        <dbReference type="PROSITE" id="PS51845"/>
    </source>
</evidence>
<organism evidence="6 7">
    <name type="scientific">Plasmodiophora brassicae</name>
    <name type="common">Clubroot disease agent</name>
    <dbReference type="NCBI Taxonomy" id="37360"/>
    <lineage>
        <taxon>Eukaryota</taxon>
        <taxon>Sar</taxon>
        <taxon>Rhizaria</taxon>
        <taxon>Endomyxa</taxon>
        <taxon>Phytomyxea</taxon>
        <taxon>Plasmodiophorida</taxon>
        <taxon>Plasmodiophoridae</taxon>
        <taxon>Plasmodiophora</taxon>
    </lineage>
</organism>
<comment type="cofactor">
    <cofactor evidence="3">
        <name>a divalent metal cation</name>
        <dbReference type="ChEBI" id="CHEBI:60240"/>
    </cofactor>
    <text evidence="3">Binds 2 divalent metal cations per subunit. Site 1 may preferentially bind zinc ions, while site 2 has a preference for magnesium and/or manganese ions.</text>
</comment>
<dbReference type="SUPFAM" id="SSF109604">
    <property type="entry name" value="HD-domain/PDEase-like"/>
    <property type="match status" value="1"/>
</dbReference>
<sequence>MGTCFSKPAAARGEPDAALQRDTACDPVPADLGQIEAVIPIARRPSGCPKVAPATTIDIDVNCKADDEFAETKAYDSPCAKDAKQSSGRRRSLKETLFPALAQPAVDPQEMQVLREKLEQAEWTLLDMKTLTSTDAYQLMSSIMKVVDEYEEAQTEYAANRTTGDDRESQSTDYAACAQRVLQLVMRFRQQGLVIHNDVNDEVIEESGLDTQAKRWLTNEFTRSSIIRPTRFSFSLTNQPRQPLPSTPEAKANSDSGIPTPNRLSIPGISDESILGGLDSENFDVFAYSLENLDMVAFAIFHSAGVMQQYSVTSDMTLSLIRRISKAYINTNPFHNFYHGVDVLQTCYFMYKRSGLDAISAGWQKLGFLVAALAHDIGHPGTNNLFQVTCCRVSPALTRASLNAVALQVNTGSKLALLYNDQSVLENHHAATLYSILTEPEYNILAEMKSPIKSEVRSVILSCIMATDMKFHFELVAKGDMVFEKIKMYKKHASDSRPNLSSTFDEARKKEVKLALNIMMHCADINNVCKEWPQAKRWSDLCIAEFWNQGDLERQMHLPVSPYMDRRRDSQAEMSLNFIDFIAAPLIACIADAFENMDFMVRNMLSVRENWSRIRIAEVKKLPSSVESERQLDLIHSRDEEFDRNFVARVMHKRSSVTKTVAMLQVRSQFARRNSLMLARDLELLTEKKGNSSGSKSDHEFRRSSSAEDLINRQAPSGRRRTEVA</sequence>
<dbReference type="InterPro" id="IPR036971">
    <property type="entry name" value="PDEase_catalytic_dom_sf"/>
</dbReference>
<reference evidence="6 7" key="1">
    <citation type="submission" date="2018-03" db="EMBL/GenBank/DDBJ databases">
        <authorList>
            <person name="Fogelqvist J."/>
        </authorList>
    </citation>
    <scope>NUCLEOTIDE SEQUENCE [LARGE SCALE GENOMIC DNA]</scope>
</reference>
<dbReference type="PROSITE" id="PS00126">
    <property type="entry name" value="PDEASE_I_1"/>
    <property type="match status" value="1"/>
</dbReference>
<evidence type="ECO:0000313" key="7">
    <source>
        <dbReference type="Proteomes" id="UP000290189"/>
    </source>
</evidence>
<dbReference type="PROSITE" id="PS51845">
    <property type="entry name" value="PDEASE_I_2"/>
    <property type="match status" value="1"/>
</dbReference>
<evidence type="ECO:0000256" key="3">
    <source>
        <dbReference type="RuleBase" id="RU363067"/>
    </source>
</evidence>
<dbReference type="GO" id="GO:0046872">
    <property type="term" value="F:metal ion binding"/>
    <property type="evidence" value="ECO:0007669"/>
    <property type="project" value="UniProtKB-KW"/>
</dbReference>
<dbReference type="InterPro" id="IPR002073">
    <property type="entry name" value="PDEase_catalytic_dom"/>
</dbReference>
<dbReference type="Gene3D" id="1.10.1300.10">
    <property type="entry name" value="3'5'-cyclic nucleotide phosphodiesterase, catalytic domain"/>
    <property type="match status" value="1"/>
</dbReference>
<dbReference type="Proteomes" id="UP000290189">
    <property type="component" value="Unassembled WGS sequence"/>
</dbReference>
<evidence type="ECO:0000313" key="6">
    <source>
        <dbReference type="EMBL" id="SPR00037.1"/>
    </source>
</evidence>
<protein>
    <recommendedName>
        <fullName evidence="3">Phosphodiesterase</fullName>
        <ecNumber evidence="3">3.1.4.-</ecNumber>
    </recommendedName>
</protein>
<feature type="compositionally biased region" description="Basic and acidic residues" evidence="4">
    <location>
        <begin position="687"/>
        <end position="706"/>
    </location>
</feature>
<evidence type="ECO:0000256" key="4">
    <source>
        <dbReference type="SAM" id="MobiDB-lite"/>
    </source>
</evidence>
<dbReference type="EMBL" id="OVEO01000013">
    <property type="protein sequence ID" value="SPR00037.1"/>
    <property type="molecule type" value="Genomic_DNA"/>
</dbReference>
<keyword evidence="1 3" id="KW-0479">Metal-binding</keyword>
<dbReference type="GO" id="GO:0007165">
    <property type="term" value="P:signal transduction"/>
    <property type="evidence" value="ECO:0007669"/>
    <property type="project" value="InterPro"/>
</dbReference>
<comment type="similarity">
    <text evidence="3">Belongs to the cyclic nucleotide phosphodiesterase family.</text>
</comment>
<evidence type="ECO:0000256" key="1">
    <source>
        <dbReference type="ARBA" id="ARBA00022723"/>
    </source>
</evidence>
<feature type="region of interest" description="Disordered" evidence="4">
    <location>
        <begin position="236"/>
        <end position="265"/>
    </location>
</feature>
<feature type="region of interest" description="Disordered" evidence="4">
    <location>
        <begin position="687"/>
        <end position="725"/>
    </location>
</feature>
<name>A0A3P3YIL7_PLABS</name>
<dbReference type="InterPro" id="IPR003607">
    <property type="entry name" value="HD/PDEase_dom"/>
</dbReference>
<accession>A0A3P3YIL7</accession>
<evidence type="ECO:0000256" key="2">
    <source>
        <dbReference type="ARBA" id="ARBA00022801"/>
    </source>
</evidence>
<dbReference type="EC" id="3.1.4.-" evidence="3"/>
<keyword evidence="6" id="KW-0496">Mitochondrion</keyword>
<dbReference type="SMART" id="SM00471">
    <property type="entry name" value="HDc"/>
    <property type="match status" value="1"/>
</dbReference>